<comment type="caution">
    <text evidence="1">The sequence shown here is derived from an EMBL/GenBank/DDBJ whole genome shotgun (WGS) entry which is preliminary data.</text>
</comment>
<proteinExistence type="predicted"/>
<dbReference type="Proteomes" id="UP000247152">
    <property type="component" value="Unassembled WGS sequence"/>
</dbReference>
<gene>
    <name evidence="1" type="ORF">DGG96_14490</name>
</gene>
<evidence type="ECO:0000313" key="2">
    <source>
        <dbReference type="Proteomes" id="UP000247152"/>
    </source>
</evidence>
<accession>A0A317U299</accession>
<protein>
    <submittedName>
        <fullName evidence="1">Uncharacterized protein</fullName>
    </submittedName>
</protein>
<organism evidence="1 2">
    <name type="scientific">Legionella qingyii</name>
    <dbReference type="NCBI Taxonomy" id="2184757"/>
    <lineage>
        <taxon>Bacteria</taxon>
        <taxon>Pseudomonadati</taxon>
        <taxon>Pseudomonadota</taxon>
        <taxon>Gammaproteobacteria</taxon>
        <taxon>Legionellales</taxon>
        <taxon>Legionellaceae</taxon>
        <taxon>Legionella</taxon>
    </lineage>
</organism>
<reference evidence="1 2" key="1">
    <citation type="submission" date="2018-05" db="EMBL/GenBank/DDBJ databases">
        <title>Legionella qingyii sp.nov., whole genome shotgun sequence.</title>
        <authorList>
            <person name="Wu H."/>
            <person name="Zhu Q."/>
            <person name="Hu C."/>
        </authorList>
    </citation>
    <scope>NUCLEOTIDE SEQUENCE [LARGE SCALE GENOMIC DNA]</scope>
    <source>
        <strain evidence="1 2">HEB18</strain>
    </source>
</reference>
<evidence type="ECO:0000313" key="1">
    <source>
        <dbReference type="EMBL" id="PWY54937.1"/>
    </source>
</evidence>
<dbReference type="AlphaFoldDB" id="A0A317U299"/>
<sequence length="76" mass="8306">MSGRQIVVASRQARKVVGSVEVSSANYFVIGLNVLLVKLLEEIVNEDYFVKKERTSTGVNLNLEPSLNVGEENGPT</sequence>
<name>A0A317U299_9GAMM</name>
<dbReference type="EMBL" id="QHJG01000024">
    <property type="protein sequence ID" value="PWY54937.1"/>
    <property type="molecule type" value="Genomic_DNA"/>
</dbReference>